<dbReference type="CDD" id="cd11062">
    <property type="entry name" value="CYP58-like"/>
    <property type="match status" value="1"/>
</dbReference>
<dbReference type="InterPro" id="IPR017972">
    <property type="entry name" value="Cyt_P450_CS"/>
</dbReference>
<comment type="similarity">
    <text evidence="6">Belongs to the cytochrome P450 family.</text>
</comment>
<dbReference type="GO" id="GO:0016705">
    <property type="term" value="F:oxidoreductase activity, acting on paired donors, with incorporation or reduction of molecular oxygen"/>
    <property type="evidence" value="ECO:0007669"/>
    <property type="project" value="InterPro"/>
</dbReference>
<dbReference type="InterPro" id="IPR036396">
    <property type="entry name" value="Cyt_P450_sf"/>
</dbReference>
<feature type="transmembrane region" description="Helical" evidence="8">
    <location>
        <begin position="21"/>
        <end position="45"/>
    </location>
</feature>
<keyword evidence="6" id="KW-0560">Oxidoreductase</keyword>
<evidence type="ECO:0000256" key="7">
    <source>
        <dbReference type="SAM" id="MobiDB-lite"/>
    </source>
</evidence>
<gene>
    <name evidence="9" type="ORF">VMCG_10823</name>
</gene>
<dbReference type="InterPro" id="IPR050121">
    <property type="entry name" value="Cytochrome_P450_monoxygenase"/>
</dbReference>
<feature type="region of interest" description="Disordered" evidence="7">
    <location>
        <begin position="558"/>
        <end position="580"/>
    </location>
</feature>
<evidence type="ECO:0000256" key="3">
    <source>
        <dbReference type="ARBA" id="ARBA00022723"/>
    </source>
</evidence>
<accession>A0A423V863</accession>
<feature type="binding site" description="axial binding residue" evidence="5">
    <location>
        <position position="471"/>
    </location>
    <ligand>
        <name>heme</name>
        <dbReference type="ChEBI" id="CHEBI:30413"/>
    </ligand>
    <ligandPart>
        <name>Fe</name>
        <dbReference type="ChEBI" id="CHEBI:18248"/>
    </ligandPart>
</feature>
<reference evidence="9 10" key="1">
    <citation type="submission" date="2015-09" db="EMBL/GenBank/DDBJ databases">
        <title>Host preference determinants of Valsa canker pathogens revealed by comparative genomics.</title>
        <authorList>
            <person name="Yin Z."/>
            <person name="Huang L."/>
        </authorList>
    </citation>
    <scope>NUCLEOTIDE SEQUENCE [LARGE SCALE GENOMIC DNA]</scope>
    <source>
        <strain evidence="9 10">03-1</strain>
    </source>
</reference>
<dbReference type="PRINTS" id="PR00385">
    <property type="entry name" value="P450"/>
</dbReference>
<evidence type="ECO:0000256" key="1">
    <source>
        <dbReference type="ARBA" id="ARBA00001971"/>
    </source>
</evidence>
<keyword evidence="2 5" id="KW-0349">Heme</keyword>
<keyword evidence="10" id="KW-1185">Reference proteome</keyword>
<dbReference type="Pfam" id="PF00067">
    <property type="entry name" value="p450"/>
    <property type="match status" value="1"/>
</dbReference>
<dbReference type="GO" id="GO:0004497">
    <property type="term" value="F:monooxygenase activity"/>
    <property type="evidence" value="ECO:0007669"/>
    <property type="project" value="UniProtKB-KW"/>
</dbReference>
<sequence>MAKSFFDHTVYGEIPIGGQKAALALLLTLALISARAFCLLVYRLYFSPLSQFPGPKLAAISGWHELYYNLIHKGGGQFTFEIKRMHDRYGPIVRINPNELHIDDPEFYNTVNCAATAAHPIDKIRKFKYRFNVPEATVHTVYSEHHRMRRAAIAPFFSKQRVRSRNSHLQHIVDRISHRFETEYKGTGRAVNISDVWATMTADVITELAFARSTNFSAAPGFRSPFSMAMASSVVYAHYTTHFRPFVEMMNWIPDAVLGAVVPPFKPILEYRRAISQQIRDVLAGRNMDAKETSHLTIFHDILASDLPPEELTFSRLLQEAMSVNGAGIETTMWTLTVGTFHVINNPHVYQKLKDELTAAMPDRDGILAWEALEALPYLSAVVQESLRLAFGSVQRLPRVSRLEPLMYGSWTIPPNVSVSMDAYHNHINPLYFPDPLNFVPERWLNNPVGPNGLHPLGNYMVSFSRGARNCVGMTLALMELHVCLATIFRRHELELDASGDDEVAQGEALAASRRLLRETVGHAIANALPMKLLGICGSRRLRMSTLRPMDTVALSPSGLVNQQSVPSPRDLADSRLVMA</sequence>
<dbReference type="AlphaFoldDB" id="A0A423V863"/>
<organism evidence="9 10">
    <name type="scientific">Cytospora schulzeri</name>
    <dbReference type="NCBI Taxonomy" id="448051"/>
    <lineage>
        <taxon>Eukaryota</taxon>
        <taxon>Fungi</taxon>
        <taxon>Dikarya</taxon>
        <taxon>Ascomycota</taxon>
        <taxon>Pezizomycotina</taxon>
        <taxon>Sordariomycetes</taxon>
        <taxon>Sordariomycetidae</taxon>
        <taxon>Diaporthales</taxon>
        <taxon>Cytosporaceae</taxon>
        <taxon>Cytospora</taxon>
    </lineage>
</organism>
<proteinExistence type="inferred from homology"/>
<dbReference type="GO" id="GO:0020037">
    <property type="term" value="F:heme binding"/>
    <property type="evidence" value="ECO:0007669"/>
    <property type="project" value="InterPro"/>
</dbReference>
<keyword evidence="6" id="KW-0503">Monooxygenase</keyword>
<keyword evidence="3 5" id="KW-0479">Metal-binding</keyword>
<dbReference type="InterPro" id="IPR001128">
    <property type="entry name" value="Cyt_P450"/>
</dbReference>
<evidence type="ECO:0000256" key="6">
    <source>
        <dbReference type="RuleBase" id="RU000461"/>
    </source>
</evidence>
<dbReference type="STRING" id="356882.A0A423V863"/>
<comment type="caution">
    <text evidence="9">The sequence shown here is derived from an EMBL/GenBank/DDBJ whole genome shotgun (WGS) entry which is preliminary data.</text>
</comment>
<comment type="cofactor">
    <cofactor evidence="1 5">
        <name>heme</name>
        <dbReference type="ChEBI" id="CHEBI:30413"/>
    </cofactor>
</comment>
<dbReference type="GO" id="GO:0005506">
    <property type="term" value="F:iron ion binding"/>
    <property type="evidence" value="ECO:0007669"/>
    <property type="project" value="InterPro"/>
</dbReference>
<dbReference type="PANTHER" id="PTHR24305:SF231">
    <property type="entry name" value="P450, PUTATIVE (EUROFUNG)-RELATED"/>
    <property type="match status" value="1"/>
</dbReference>
<evidence type="ECO:0000256" key="8">
    <source>
        <dbReference type="SAM" id="Phobius"/>
    </source>
</evidence>
<dbReference type="PROSITE" id="PS00086">
    <property type="entry name" value="CYTOCHROME_P450"/>
    <property type="match status" value="1"/>
</dbReference>
<evidence type="ECO:0000256" key="5">
    <source>
        <dbReference type="PIRSR" id="PIRSR602401-1"/>
    </source>
</evidence>
<evidence type="ECO:0000256" key="4">
    <source>
        <dbReference type="ARBA" id="ARBA00023004"/>
    </source>
</evidence>
<protein>
    <recommendedName>
        <fullName evidence="11">Cytochrome P450</fullName>
    </recommendedName>
</protein>
<dbReference type="PANTHER" id="PTHR24305">
    <property type="entry name" value="CYTOCHROME P450"/>
    <property type="match status" value="1"/>
</dbReference>
<evidence type="ECO:0000313" key="9">
    <source>
        <dbReference type="EMBL" id="ROV87002.1"/>
    </source>
</evidence>
<dbReference type="EMBL" id="LKEA01000111">
    <property type="protein sequence ID" value="ROV87002.1"/>
    <property type="molecule type" value="Genomic_DNA"/>
</dbReference>
<evidence type="ECO:0008006" key="11">
    <source>
        <dbReference type="Google" id="ProtNLM"/>
    </source>
</evidence>
<dbReference type="SUPFAM" id="SSF48264">
    <property type="entry name" value="Cytochrome P450"/>
    <property type="match status" value="1"/>
</dbReference>
<keyword evidence="4 5" id="KW-0408">Iron</keyword>
<keyword evidence="8" id="KW-1133">Transmembrane helix</keyword>
<dbReference type="PRINTS" id="PR00463">
    <property type="entry name" value="EP450I"/>
</dbReference>
<evidence type="ECO:0000313" key="10">
    <source>
        <dbReference type="Proteomes" id="UP000283895"/>
    </source>
</evidence>
<dbReference type="Proteomes" id="UP000283895">
    <property type="component" value="Unassembled WGS sequence"/>
</dbReference>
<dbReference type="Gene3D" id="1.10.630.10">
    <property type="entry name" value="Cytochrome P450"/>
    <property type="match status" value="1"/>
</dbReference>
<keyword evidence="8" id="KW-0812">Transmembrane</keyword>
<evidence type="ECO:0000256" key="2">
    <source>
        <dbReference type="ARBA" id="ARBA00022617"/>
    </source>
</evidence>
<dbReference type="OrthoDB" id="3945418at2759"/>
<keyword evidence="8" id="KW-0472">Membrane</keyword>
<name>A0A423V863_9PEZI</name>
<dbReference type="InterPro" id="IPR002401">
    <property type="entry name" value="Cyt_P450_E_grp-I"/>
</dbReference>